<dbReference type="AlphaFoldDB" id="A0A7W9DIW3"/>
<dbReference type="SMART" id="SM00855">
    <property type="entry name" value="PGAM"/>
    <property type="match status" value="1"/>
</dbReference>
<protein>
    <submittedName>
        <fullName evidence="1">Alpha-ribazole phosphatase</fullName>
        <ecNumber evidence="1">3.1.3.73</ecNumber>
    </submittedName>
</protein>
<sequence>MEVYLIRHTTPLIAKGLIYGRMNVPLAASFTEEKDLVLQQIPADLDKVYSSPSFRCQLLAAEISKVYVESEALYELNFGDWEGDTWDTIDRVECGVWMEDFVNLAPPNGETMAEMERRVLLFLKEVLLQPFQKVGIVTHGGVIRIILAHYRGIALKDSFSLKIGMGEVFRVLV</sequence>
<dbReference type="PANTHER" id="PTHR48100">
    <property type="entry name" value="BROAD-SPECIFICITY PHOSPHATASE YOR283W-RELATED"/>
    <property type="match status" value="1"/>
</dbReference>
<dbReference type="InterPro" id="IPR050275">
    <property type="entry name" value="PGM_Phosphatase"/>
</dbReference>
<dbReference type="SUPFAM" id="SSF53254">
    <property type="entry name" value="Phosphoglycerate mutase-like"/>
    <property type="match status" value="1"/>
</dbReference>
<dbReference type="PANTHER" id="PTHR48100:SF59">
    <property type="entry name" value="ADENOSYLCOBALAMIN_ALPHA-RIBAZOLE PHOSPHATASE"/>
    <property type="match status" value="1"/>
</dbReference>
<proteinExistence type="predicted"/>
<dbReference type="GO" id="GO:0043755">
    <property type="term" value="F:alpha-ribazole phosphatase activity"/>
    <property type="evidence" value="ECO:0007669"/>
    <property type="project" value="UniProtKB-EC"/>
</dbReference>
<keyword evidence="1" id="KW-0378">Hydrolase</keyword>
<evidence type="ECO:0000313" key="2">
    <source>
        <dbReference type="Proteomes" id="UP000537718"/>
    </source>
</evidence>
<dbReference type="RefSeq" id="WP_183866586.1">
    <property type="nucleotide sequence ID" value="NZ_JACHCF010000003.1"/>
</dbReference>
<dbReference type="InterPro" id="IPR013078">
    <property type="entry name" value="His_Pase_superF_clade-1"/>
</dbReference>
<name>A0A7W9DIW3_9SPHI</name>
<accession>A0A7W9DIW3</accession>
<dbReference type="EC" id="3.1.3.73" evidence="1"/>
<dbReference type="Gene3D" id="3.40.50.1240">
    <property type="entry name" value="Phosphoglycerate mutase-like"/>
    <property type="match status" value="1"/>
</dbReference>
<reference evidence="1 2" key="1">
    <citation type="submission" date="2020-08" db="EMBL/GenBank/DDBJ databases">
        <title>Genomic Encyclopedia of Type Strains, Phase IV (KMG-V): Genome sequencing to study the core and pangenomes of soil and plant-associated prokaryotes.</title>
        <authorList>
            <person name="Whitman W."/>
        </authorList>
    </citation>
    <scope>NUCLEOTIDE SEQUENCE [LARGE SCALE GENOMIC DNA]</scope>
    <source>
        <strain evidence="1 2">MP7CTX6</strain>
    </source>
</reference>
<organism evidence="1 2">
    <name type="scientific">Pedobacter cryoconitis</name>
    <dbReference type="NCBI Taxonomy" id="188932"/>
    <lineage>
        <taxon>Bacteria</taxon>
        <taxon>Pseudomonadati</taxon>
        <taxon>Bacteroidota</taxon>
        <taxon>Sphingobacteriia</taxon>
        <taxon>Sphingobacteriales</taxon>
        <taxon>Sphingobacteriaceae</taxon>
        <taxon>Pedobacter</taxon>
    </lineage>
</organism>
<comment type="caution">
    <text evidence="1">The sequence shown here is derived from an EMBL/GenBank/DDBJ whole genome shotgun (WGS) entry which is preliminary data.</text>
</comment>
<dbReference type="InterPro" id="IPR029033">
    <property type="entry name" value="His_PPase_superfam"/>
</dbReference>
<dbReference type="Pfam" id="PF00300">
    <property type="entry name" value="His_Phos_1"/>
    <property type="match status" value="1"/>
</dbReference>
<dbReference type="Proteomes" id="UP000537718">
    <property type="component" value="Unassembled WGS sequence"/>
</dbReference>
<gene>
    <name evidence="1" type="ORF">HDE69_001621</name>
</gene>
<dbReference type="GO" id="GO:0005737">
    <property type="term" value="C:cytoplasm"/>
    <property type="evidence" value="ECO:0007669"/>
    <property type="project" value="TreeGrafter"/>
</dbReference>
<dbReference type="EMBL" id="JACHCF010000003">
    <property type="protein sequence ID" value="MBB5620572.1"/>
    <property type="molecule type" value="Genomic_DNA"/>
</dbReference>
<evidence type="ECO:0000313" key="1">
    <source>
        <dbReference type="EMBL" id="MBB5620572.1"/>
    </source>
</evidence>
<dbReference type="CDD" id="cd07067">
    <property type="entry name" value="HP_PGM_like"/>
    <property type="match status" value="1"/>
</dbReference>